<keyword evidence="3" id="KW-0813">Transport</keyword>
<evidence type="ECO:0000313" key="5">
    <source>
        <dbReference type="Proteomes" id="UP000031666"/>
    </source>
</evidence>
<accession>A0A0B8NGU6</accession>
<dbReference type="InterPro" id="IPR013099">
    <property type="entry name" value="K_chnl_dom"/>
</dbReference>
<dbReference type="GO" id="GO:0034220">
    <property type="term" value="P:monoatomic ion transmembrane transport"/>
    <property type="evidence" value="ECO:0007669"/>
    <property type="project" value="UniProtKB-KW"/>
</dbReference>
<feature type="transmembrane region" description="Helical" evidence="1">
    <location>
        <begin position="196"/>
        <end position="217"/>
    </location>
</feature>
<reference evidence="5 6" key="3">
    <citation type="submission" date="2015-01" db="EMBL/GenBank/DDBJ databases">
        <authorList>
            <consortium name="NBRP consortium"/>
            <person name="Sawabe T."/>
            <person name="Meirelles P."/>
            <person name="Feng G."/>
            <person name="Sayaka M."/>
            <person name="Hattori M."/>
            <person name="Ohkuma M."/>
        </authorList>
    </citation>
    <scope>NUCLEOTIDE SEQUENCE [LARGE SCALE GENOMIC DNA]</scope>
    <source>
        <strain evidence="6">JCM 19231</strain>
        <strain evidence="5">JCM 19241</strain>
        <strain evidence="3">JCM19231</strain>
        <strain evidence="4">JCM19241</strain>
    </source>
</reference>
<keyword evidence="1" id="KW-1133">Transmembrane helix</keyword>
<reference evidence="3 6" key="1">
    <citation type="submission" date="2015-01" db="EMBL/GenBank/DDBJ databases">
        <title>Vibrio sp. C1 JCM 19231 whole genome shotgun sequence.</title>
        <authorList>
            <person name="Sawabe T."/>
            <person name="Meirelles P."/>
            <person name="Feng G."/>
            <person name="Sayaka M."/>
            <person name="Hattori M."/>
            <person name="Ohkuma M."/>
        </authorList>
    </citation>
    <scope>NUCLEOTIDE SEQUENCE [LARGE SCALE GENOMIC DNA]</scope>
    <source>
        <strain evidence="6">JCM 19231</strain>
        <strain evidence="3">JCM19231</strain>
    </source>
</reference>
<keyword evidence="1" id="KW-0812">Transmembrane</keyword>
<feature type="transmembrane region" description="Helical" evidence="1">
    <location>
        <begin position="67"/>
        <end position="87"/>
    </location>
</feature>
<sequence length="222" mass="24497">MLTGARMASINESNNFIYFTLSLILIFVMGALAKEVEGEHLNFLLKPLILNSFIICLASMKFARGWYIYLVGVSVLMAIAILAHSFYDNTHLSVIMLVLILAFCVGVFQATAHQILLSDQVDNNKLIGSVALFLVMGLGWAAIYLLLIIYNPEAIKGIVAQDHWGEHFSVVTYFSFVTQTTLGYGDFSPNTPLAQVVVYLQGITGVFYMAVVVSSLVSARKR</sequence>
<keyword evidence="3" id="KW-0406">Ion transport</keyword>
<evidence type="ECO:0000313" key="6">
    <source>
        <dbReference type="Proteomes" id="UP000031671"/>
    </source>
</evidence>
<evidence type="ECO:0000313" key="4">
    <source>
        <dbReference type="EMBL" id="GAM74777.1"/>
    </source>
</evidence>
<keyword evidence="6" id="KW-1185">Reference proteome</keyword>
<dbReference type="Proteomes" id="UP000031671">
    <property type="component" value="Unassembled WGS sequence"/>
</dbReference>
<keyword evidence="1" id="KW-0472">Membrane</keyword>
<organism evidence="3 6">
    <name type="scientific">Vibrio ishigakensis</name>
    <dbReference type="NCBI Taxonomy" id="1481914"/>
    <lineage>
        <taxon>Bacteria</taxon>
        <taxon>Pseudomonadati</taxon>
        <taxon>Pseudomonadota</taxon>
        <taxon>Gammaproteobacteria</taxon>
        <taxon>Vibrionales</taxon>
        <taxon>Vibrionaceae</taxon>
        <taxon>Vibrio</taxon>
    </lineage>
</organism>
<dbReference type="EMBL" id="BBRZ01000001">
    <property type="protein sequence ID" value="GAM53960.1"/>
    <property type="molecule type" value="Genomic_DNA"/>
</dbReference>
<dbReference type="SUPFAM" id="SSF81324">
    <property type="entry name" value="Voltage-gated potassium channels"/>
    <property type="match status" value="1"/>
</dbReference>
<protein>
    <submittedName>
        <fullName evidence="3">Potassium channel protein</fullName>
    </submittedName>
</protein>
<proteinExistence type="predicted"/>
<feature type="transmembrane region" description="Helical" evidence="1">
    <location>
        <begin position="93"/>
        <end position="117"/>
    </location>
</feature>
<dbReference type="AlphaFoldDB" id="A0A0B8NGU6"/>
<dbReference type="Pfam" id="PF07885">
    <property type="entry name" value="Ion_trans_2"/>
    <property type="match status" value="1"/>
</dbReference>
<dbReference type="Gene3D" id="1.10.287.70">
    <property type="match status" value="1"/>
</dbReference>
<feature type="domain" description="Potassium channel" evidence="2">
    <location>
        <begin position="142"/>
        <end position="218"/>
    </location>
</feature>
<feature type="transmembrane region" description="Helical" evidence="1">
    <location>
        <begin position="129"/>
        <end position="150"/>
    </location>
</feature>
<evidence type="ECO:0000313" key="3">
    <source>
        <dbReference type="EMBL" id="GAM53960.1"/>
    </source>
</evidence>
<gene>
    <name evidence="3" type="ORF">JCM19231_3480</name>
    <name evidence="4" type="ORF">JCM19241_1120</name>
</gene>
<keyword evidence="3" id="KW-0407">Ion channel</keyword>
<accession>A0A0B8QCW3</accession>
<reference evidence="4 5" key="2">
    <citation type="submission" date="2015-01" db="EMBL/GenBank/DDBJ databases">
        <title>Vibrio sp. C94 JCM 19241 whole genome shotgun sequence.</title>
        <authorList>
            <person name="Sawabe T."/>
            <person name="Meirelles P."/>
            <person name="Feng G."/>
            <person name="Sayaka M."/>
            <person name="Hattori M."/>
            <person name="Ohkuma M."/>
        </authorList>
    </citation>
    <scope>NUCLEOTIDE SEQUENCE [LARGE SCALE GENOMIC DNA]</scope>
    <source>
        <strain evidence="5">JCM 19241</strain>
        <strain evidence="4">JCM19241</strain>
    </source>
</reference>
<dbReference type="EMBL" id="BBSC01000003">
    <property type="protein sequence ID" value="GAM74777.1"/>
    <property type="molecule type" value="Genomic_DNA"/>
</dbReference>
<name>A0A0B8NGU6_9VIBR</name>
<comment type="caution">
    <text evidence="3">The sequence shown here is derived from an EMBL/GenBank/DDBJ whole genome shotgun (WGS) entry which is preliminary data.</text>
</comment>
<dbReference type="Proteomes" id="UP000031666">
    <property type="component" value="Unassembled WGS sequence"/>
</dbReference>
<evidence type="ECO:0000256" key="1">
    <source>
        <dbReference type="SAM" id="Phobius"/>
    </source>
</evidence>
<evidence type="ECO:0000259" key="2">
    <source>
        <dbReference type="Pfam" id="PF07885"/>
    </source>
</evidence>
<dbReference type="STRING" id="1481914.JCM19241_1120"/>